<organism evidence="6 7">
    <name type="scientific">Gloeobacter violaceus (strain ATCC 29082 / PCC 7421)</name>
    <dbReference type="NCBI Taxonomy" id="251221"/>
    <lineage>
        <taxon>Bacteria</taxon>
        <taxon>Bacillati</taxon>
        <taxon>Cyanobacteriota</taxon>
        <taxon>Cyanophyceae</taxon>
        <taxon>Gloeobacterales</taxon>
        <taxon>Gloeobacteraceae</taxon>
        <taxon>Gloeobacter</taxon>
    </lineage>
</organism>
<dbReference type="EMBL" id="BA000045">
    <property type="protein sequence ID" value="BAC89098.1"/>
    <property type="molecule type" value="Genomic_DNA"/>
</dbReference>
<evidence type="ECO:0000256" key="1">
    <source>
        <dbReference type="ARBA" id="ARBA00023015"/>
    </source>
</evidence>
<name>Q7MBC5_GLOVI</name>
<dbReference type="GO" id="GO:0005829">
    <property type="term" value="C:cytosol"/>
    <property type="evidence" value="ECO:0000318"/>
    <property type="project" value="GO_Central"/>
</dbReference>
<dbReference type="PhylomeDB" id="Q7MBC5"/>
<dbReference type="SUPFAM" id="SSF51206">
    <property type="entry name" value="cAMP-binding domain-like"/>
    <property type="match status" value="1"/>
</dbReference>
<dbReference type="InterPro" id="IPR018490">
    <property type="entry name" value="cNMP-bd_dom_sf"/>
</dbReference>
<dbReference type="OrthoDB" id="571714at2"/>
<dbReference type="InterPro" id="IPR050397">
    <property type="entry name" value="Env_Response_Regulators"/>
</dbReference>
<dbReference type="InParanoid" id="Q7MBC5"/>
<dbReference type="PANTHER" id="PTHR24567">
    <property type="entry name" value="CRP FAMILY TRANSCRIPTIONAL REGULATORY PROTEIN"/>
    <property type="match status" value="1"/>
</dbReference>
<dbReference type="PROSITE" id="PS51063">
    <property type="entry name" value="HTH_CRP_2"/>
    <property type="match status" value="1"/>
</dbReference>
<dbReference type="KEGG" id="gvi:gll1157"/>
<dbReference type="PANTHER" id="PTHR24567:SF74">
    <property type="entry name" value="HTH-TYPE TRANSCRIPTIONAL REGULATOR ARCR"/>
    <property type="match status" value="1"/>
</dbReference>
<sequence length="243" mass="27166">MDRGLARSTLIRSGHCSVCPITPKSPRSRLVGPVYVHGVLAMLEFPTFAQFPPALQAAAVRRKLQSGESVFRQGDEALAFYAVERGRIRVVSHTRTGRTVLLYRAVAGECFAETSLFAEQYSCEAIADVPSQVVSFPTAALVAALRFKPELAERFLQVLSRRIDSLKERVNLQNIAPARDRVLEYLFVAVPPGQTTVAFDRSFREIADELNLTQETLYRTLAELEREGVISRQKRSITLRRTA</sequence>
<keyword evidence="3" id="KW-0804">Transcription</keyword>
<dbReference type="eggNOG" id="COG0664">
    <property type="taxonomic scope" value="Bacteria"/>
</dbReference>
<dbReference type="InterPro" id="IPR000595">
    <property type="entry name" value="cNMP-bd_dom"/>
</dbReference>
<dbReference type="Pfam" id="PF00027">
    <property type="entry name" value="cNMP_binding"/>
    <property type="match status" value="1"/>
</dbReference>
<dbReference type="AlphaFoldDB" id="Q7MBC5"/>
<proteinExistence type="predicted"/>
<dbReference type="InterPro" id="IPR036390">
    <property type="entry name" value="WH_DNA-bd_sf"/>
</dbReference>
<keyword evidence="7" id="KW-1185">Reference proteome</keyword>
<evidence type="ECO:0000313" key="7">
    <source>
        <dbReference type="Proteomes" id="UP000000557"/>
    </source>
</evidence>
<gene>
    <name evidence="6" type="ordered locus">gll1157</name>
</gene>
<protein>
    <submittedName>
        <fullName evidence="6">Crp family transcriptional regulatory protein</fullName>
    </submittedName>
</protein>
<dbReference type="GO" id="GO:0003700">
    <property type="term" value="F:DNA-binding transcription factor activity"/>
    <property type="evidence" value="ECO:0000318"/>
    <property type="project" value="GO_Central"/>
</dbReference>
<dbReference type="InterPro" id="IPR012318">
    <property type="entry name" value="HTH_CRP"/>
</dbReference>
<keyword evidence="1" id="KW-0805">Transcription regulation</keyword>
<feature type="domain" description="HTH crp-type" evidence="5">
    <location>
        <begin position="176"/>
        <end position="243"/>
    </location>
</feature>
<dbReference type="SUPFAM" id="SSF46785">
    <property type="entry name" value="Winged helix' DNA-binding domain"/>
    <property type="match status" value="1"/>
</dbReference>
<feature type="domain" description="Cyclic nucleotide-binding" evidence="4">
    <location>
        <begin position="39"/>
        <end position="129"/>
    </location>
</feature>
<dbReference type="Proteomes" id="UP000000557">
    <property type="component" value="Chromosome"/>
</dbReference>
<evidence type="ECO:0000259" key="5">
    <source>
        <dbReference type="PROSITE" id="PS51063"/>
    </source>
</evidence>
<dbReference type="GO" id="GO:0003677">
    <property type="term" value="F:DNA binding"/>
    <property type="evidence" value="ECO:0007669"/>
    <property type="project" value="UniProtKB-KW"/>
</dbReference>
<dbReference type="STRING" id="251221.gene:10758636"/>
<accession>Q7MBC5</accession>
<dbReference type="EnsemblBacteria" id="BAC89098">
    <property type="protein sequence ID" value="BAC89098"/>
    <property type="gene ID" value="BAC89098"/>
</dbReference>
<reference evidence="6 7" key="2">
    <citation type="journal article" date="2003" name="DNA Res.">
        <title>Complete genome structure of Gloeobacter violaceus PCC 7421, a cyanobacterium that lacks thylakoids (supplement).</title>
        <authorList>
            <person name="Nakamura Y."/>
            <person name="Kaneko T."/>
            <person name="Sato S."/>
            <person name="Mimuro M."/>
            <person name="Miyashita H."/>
            <person name="Tsuchiya T."/>
            <person name="Sasamoto S."/>
            <person name="Watanabe A."/>
            <person name="Kawashima K."/>
            <person name="Kishida Y."/>
            <person name="Kiyokawa C."/>
            <person name="Kohara M."/>
            <person name="Matsumoto M."/>
            <person name="Matsuno A."/>
            <person name="Nakazaki N."/>
            <person name="Shimpo S."/>
            <person name="Takeuchi C."/>
            <person name="Yamada M."/>
            <person name="Tabata S."/>
        </authorList>
    </citation>
    <scope>NUCLEOTIDE SEQUENCE [LARGE SCALE GENOMIC DNA]</scope>
    <source>
        <strain evidence="7">ATCC 29082 / PCC 7421</strain>
    </source>
</reference>
<evidence type="ECO:0000256" key="2">
    <source>
        <dbReference type="ARBA" id="ARBA00023125"/>
    </source>
</evidence>
<dbReference type="Pfam" id="PF13545">
    <property type="entry name" value="HTH_Crp_2"/>
    <property type="match status" value="1"/>
</dbReference>
<dbReference type="Gene3D" id="2.60.120.10">
    <property type="entry name" value="Jelly Rolls"/>
    <property type="match status" value="1"/>
</dbReference>
<dbReference type="HOGENOM" id="CLU_075053_4_2_3"/>
<dbReference type="PROSITE" id="PS50042">
    <property type="entry name" value="CNMP_BINDING_3"/>
    <property type="match status" value="1"/>
</dbReference>
<dbReference type="CDD" id="cd00038">
    <property type="entry name" value="CAP_ED"/>
    <property type="match status" value="1"/>
</dbReference>
<reference evidence="6 7" key="1">
    <citation type="journal article" date="2003" name="DNA Res.">
        <title>Complete genome structure of Gloeobacter violaceus PCC 7421, a cyanobacterium that lacks thylakoids.</title>
        <authorList>
            <person name="Nakamura Y."/>
            <person name="Kaneko T."/>
            <person name="Sato S."/>
            <person name="Mimuro M."/>
            <person name="Miyashita H."/>
            <person name="Tsuchiya T."/>
            <person name="Sasamoto S."/>
            <person name="Watanabe A."/>
            <person name="Kawashima K."/>
            <person name="Kishida Y."/>
            <person name="Kiyokawa C."/>
            <person name="Kohara M."/>
            <person name="Matsumoto M."/>
            <person name="Matsuno A."/>
            <person name="Nakazaki N."/>
            <person name="Shimpo S."/>
            <person name="Takeuchi C."/>
            <person name="Yamada M."/>
            <person name="Tabata S."/>
        </authorList>
    </citation>
    <scope>NUCLEOTIDE SEQUENCE [LARGE SCALE GENOMIC DNA]</scope>
    <source>
        <strain evidence="7">ATCC 29082 / PCC 7421</strain>
    </source>
</reference>
<dbReference type="InterPro" id="IPR014710">
    <property type="entry name" value="RmlC-like_jellyroll"/>
</dbReference>
<evidence type="ECO:0000313" key="6">
    <source>
        <dbReference type="EMBL" id="BAC89098.1"/>
    </source>
</evidence>
<evidence type="ECO:0000256" key="3">
    <source>
        <dbReference type="ARBA" id="ARBA00023163"/>
    </source>
</evidence>
<keyword evidence="2" id="KW-0238">DNA-binding</keyword>
<dbReference type="SMART" id="SM00419">
    <property type="entry name" value="HTH_CRP"/>
    <property type="match status" value="1"/>
</dbReference>
<evidence type="ECO:0000259" key="4">
    <source>
        <dbReference type="PROSITE" id="PS50042"/>
    </source>
</evidence>
<dbReference type="SMART" id="SM00100">
    <property type="entry name" value="cNMP"/>
    <property type="match status" value="1"/>
</dbReference>